<evidence type="ECO:0000256" key="3">
    <source>
        <dbReference type="ARBA" id="ARBA00023004"/>
    </source>
</evidence>
<feature type="compositionally biased region" description="Basic and acidic residues" evidence="5">
    <location>
        <begin position="1"/>
        <end position="10"/>
    </location>
</feature>
<evidence type="ECO:0000256" key="4">
    <source>
        <dbReference type="RuleBase" id="RU362121"/>
    </source>
</evidence>
<accession>A0A109V005</accession>
<keyword evidence="8" id="KW-1185">Reference proteome</keyword>
<dbReference type="InterPro" id="IPR018506">
    <property type="entry name" value="Cyt_B5_heme-BS"/>
</dbReference>
<dbReference type="Proteomes" id="UP000243052">
    <property type="component" value="Chromosome vii"/>
</dbReference>
<proteinExistence type="inferred from homology"/>
<name>A0A109V005_9SACH</name>
<evidence type="ECO:0000259" key="6">
    <source>
        <dbReference type="PROSITE" id="PS50255"/>
    </source>
</evidence>
<dbReference type="OrthoDB" id="432299at2759"/>
<feature type="compositionally biased region" description="Polar residues" evidence="5">
    <location>
        <begin position="18"/>
        <end position="37"/>
    </location>
</feature>
<evidence type="ECO:0000256" key="1">
    <source>
        <dbReference type="ARBA" id="ARBA00022617"/>
    </source>
</evidence>
<dbReference type="GO" id="GO:0046872">
    <property type="term" value="F:metal ion binding"/>
    <property type="evidence" value="ECO:0007669"/>
    <property type="project" value="UniProtKB-UniRule"/>
</dbReference>
<dbReference type="STRING" id="45286.A0A109V005"/>
<dbReference type="GO" id="GO:0004128">
    <property type="term" value="F:cytochrome-b5 reductase activity, acting on NAD(P)H"/>
    <property type="evidence" value="ECO:0007669"/>
    <property type="project" value="TreeGrafter"/>
</dbReference>
<dbReference type="InterPro" id="IPR001199">
    <property type="entry name" value="Cyt_B5-like_heme/steroid-bd"/>
</dbReference>
<dbReference type="SMART" id="SM01117">
    <property type="entry name" value="Cyt-b5"/>
    <property type="match status" value="1"/>
</dbReference>
<reference evidence="7 8" key="1">
    <citation type="submission" date="2016-01" db="EMBL/GenBank/DDBJ databases">
        <title>Genome sequence of the yeast Holleya sinecauda.</title>
        <authorList>
            <person name="Dietrich F.S."/>
        </authorList>
    </citation>
    <scope>NUCLEOTIDE SEQUENCE [LARGE SCALE GENOMIC DNA]</scope>
    <source>
        <strain evidence="7 8">ATCC 58844</strain>
    </source>
</reference>
<dbReference type="PROSITE" id="PS00191">
    <property type="entry name" value="CYTOCHROME_B5_1"/>
    <property type="match status" value="1"/>
</dbReference>
<evidence type="ECO:0000256" key="2">
    <source>
        <dbReference type="ARBA" id="ARBA00022723"/>
    </source>
</evidence>
<organism evidence="7 8">
    <name type="scientific">Eremothecium sinecaudum</name>
    <dbReference type="NCBI Taxonomy" id="45286"/>
    <lineage>
        <taxon>Eukaryota</taxon>
        <taxon>Fungi</taxon>
        <taxon>Dikarya</taxon>
        <taxon>Ascomycota</taxon>
        <taxon>Saccharomycotina</taxon>
        <taxon>Saccharomycetes</taxon>
        <taxon>Saccharomycetales</taxon>
        <taxon>Saccharomycetaceae</taxon>
        <taxon>Eremothecium</taxon>
    </lineage>
</organism>
<dbReference type="Pfam" id="PF00173">
    <property type="entry name" value="Cyt-b5"/>
    <property type="match status" value="1"/>
</dbReference>
<keyword evidence="1 4" id="KW-0349">Heme</keyword>
<feature type="domain" description="Cytochrome b5 heme-binding" evidence="6">
    <location>
        <begin position="115"/>
        <end position="180"/>
    </location>
</feature>
<dbReference type="PANTHER" id="PTHR46237:SF1">
    <property type="entry name" value="CYTOCHROME B5 REDUCTASE 4"/>
    <property type="match status" value="1"/>
</dbReference>
<evidence type="ECO:0000313" key="8">
    <source>
        <dbReference type="Proteomes" id="UP000243052"/>
    </source>
</evidence>
<dbReference type="GO" id="GO:0005737">
    <property type="term" value="C:cytoplasm"/>
    <property type="evidence" value="ECO:0007669"/>
    <property type="project" value="TreeGrafter"/>
</dbReference>
<gene>
    <name evidence="7" type="ORF">AW171_hschr74299</name>
</gene>
<sequence>MVPTNRKESSRFPVPRSLQRQPGCSTLPLPSSSQPARSRNKVALKPGHSALDWHEKSQSQGVKGRLIHGIDPGAAWWENFISLQHPASIRQLEIGIPVYRIRPPLRVDKVTLEWNKDNNWCVIKGRVYCLTDYLDFHPGGVDILLKNCQGKDATALFDRYHRWVNVERLLEFCAIGEYIL</sequence>
<dbReference type="GeneID" id="28725618"/>
<dbReference type="AlphaFoldDB" id="A0A109V005"/>
<keyword evidence="3 4" id="KW-0408">Iron</keyword>
<dbReference type="Gene3D" id="3.10.120.10">
    <property type="entry name" value="Cytochrome b5-like heme/steroid binding domain"/>
    <property type="match status" value="1"/>
</dbReference>
<keyword evidence="2 4" id="KW-0479">Metal-binding</keyword>
<dbReference type="InterPro" id="IPR051872">
    <property type="entry name" value="Cytochrome_b5/Flavoprotein_Rdt"/>
</dbReference>
<feature type="region of interest" description="Disordered" evidence="5">
    <location>
        <begin position="1"/>
        <end position="42"/>
    </location>
</feature>
<dbReference type="EMBL" id="CP014247">
    <property type="protein sequence ID" value="AMD22273.1"/>
    <property type="molecule type" value="Genomic_DNA"/>
</dbReference>
<protein>
    <submittedName>
        <fullName evidence="7">HGL067Wp</fullName>
    </submittedName>
</protein>
<comment type="similarity">
    <text evidence="4">Belongs to the cytochrome b5 family.</text>
</comment>
<dbReference type="SUPFAM" id="SSF55856">
    <property type="entry name" value="Cytochrome b5-like heme/steroid binding domain"/>
    <property type="match status" value="1"/>
</dbReference>
<evidence type="ECO:0000313" key="7">
    <source>
        <dbReference type="EMBL" id="AMD22273.1"/>
    </source>
</evidence>
<dbReference type="RefSeq" id="XP_017989269.1">
    <property type="nucleotide sequence ID" value="XM_018133568.1"/>
</dbReference>
<dbReference type="PROSITE" id="PS50255">
    <property type="entry name" value="CYTOCHROME_B5_2"/>
    <property type="match status" value="1"/>
</dbReference>
<evidence type="ECO:0000256" key="5">
    <source>
        <dbReference type="SAM" id="MobiDB-lite"/>
    </source>
</evidence>
<dbReference type="InterPro" id="IPR036400">
    <property type="entry name" value="Cyt_B5-like_heme/steroid_sf"/>
</dbReference>
<dbReference type="PANTHER" id="PTHR46237">
    <property type="entry name" value="CYTOCHROME B5 REDUCTASE 4 FAMILY MEMBER"/>
    <property type="match status" value="1"/>
</dbReference>
<dbReference type="GO" id="GO:0020037">
    <property type="term" value="F:heme binding"/>
    <property type="evidence" value="ECO:0007669"/>
    <property type="project" value="UniProtKB-UniRule"/>
</dbReference>